<organism evidence="2 3">
    <name type="scientific">Reticulomyxa filosa</name>
    <dbReference type="NCBI Taxonomy" id="46433"/>
    <lineage>
        <taxon>Eukaryota</taxon>
        <taxon>Sar</taxon>
        <taxon>Rhizaria</taxon>
        <taxon>Retaria</taxon>
        <taxon>Foraminifera</taxon>
        <taxon>Monothalamids</taxon>
        <taxon>Reticulomyxidae</taxon>
        <taxon>Reticulomyxa</taxon>
    </lineage>
</organism>
<sequence>MVISICLKFFFFFFKKKKSEEENRRMENRVRYLRGKEQIRHRMRQDIKARERPMISMPTLRGIQTRPGNLKSITKTDDKLSQLVNQMDENEVAMNTNSLLKDDATTRSFVTSTTEDKSSNSSKGHWKKPAVSKQNVKKNDAKTTMSSSSMSSSMSVTSSQHSSREGTPLSTASNPSPKTVRSLKRKKKKKYGGFFKFCGEKRKVIKCPKGNWKFCLFYSFRLLSLHNIPLLYRKHPVRTSYKKKNLVVLTLFS</sequence>
<feature type="compositionally biased region" description="Polar residues" evidence="1">
    <location>
        <begin position="168"/>
        <end position="179"/>
    </location>
</feature>
<feature type="compositionally biased region" description="Low complexity" evidence="1">
    <location>
        <begin position="143"/>
        <end position="161"/>
    </location>
</feature>
<reference evidence="2 3" key="1">
    <citation type="journal article" date="2013" name="Curr. Biol.">
        <title>The Genome of the Foraminiferan Reticulomyxa filosa.</title>
        <authorList>
            <person name="Glockner G."/>
            <person name="Hulsmann N."/>
            <person name="Schleicher M."/>
            <person name="Noegel A.A."/>
            <person name="Eichinger L."/>
            <person name="Gallinger C."/>
            <person name="Pawlowski J."/>
            <person name="Sierra R."/>
            <person name="Euteneuer U."/>
            <person name="Pillet L."/>
            <person name="Moustafa A."/>
            <person name="Platzer M."/>
            <person name="Groth M."/>
            <person name="Szafranski K."/>
            <person name="Schliwa M."/>
        </authorList>
    </citation>
    <scope>NUCLEOTIDE SEQUENCE [LARGE SCALE GENOMIC DNA]</scope>
</reference>
<feature type="compositionally biased region" description="Polar residues" evidence="1">
    <location>
        <begin position="111"/>
        <end position="123"/>
    </location>
</feature>
<accession>X6PC30</accession>
<evidence type="ECO:0000313" key="3">
    <source>
        <dbReference type="Proteomes" id="UP000023152"/>
    </source>
</evidence>
<gene>
    <name evidence="2" type="ORF">RFI_00992</name>
</gene>
<dbReference type="AlphaFoldDB" id="X6PC30"/>
<name>X6PC30_RETFI</name>
<feature type="region of interest" description="Disordered" evidence="1">
    <location>
        <begin position="111"/>
        <end position="185"/>
    </location>
</feature>
<proteinExistence type="predicted"/>
<dbReference type="Proteomes" id="UP000023152">
    <property type="component" value="Unassembled WGS sequence"/>
</dbReference>
<protein>
    <submittedName>
        <fullName evidence="2">Uncharacterized protein</fullName>
    </submittedName>
</protein>
<evidence type="ECO:0000313" key="2">
    <source>
        <dbReference type="EMBL" id="ETO36070.1"/>
    </source>
</evidence>
<comment type="caution">
    <text evidence="2">The sequence shown here is derived from an EMBL/GenBank/DDBJ whole genome shotgun (WGS) entry which is preliminary data.</text>
</comment>
<keyword evidence="3" id="KW-1185">Reference proteome</keyword>
<evidence type="ECO:0000256" key="1">
    <source>
        <dbReference type="SAM" id="MobiDB-lite"/>
    </source>
</evidence>
<dbReference type="EMBL" id="ASPP01001022">
    <property type="protein sequence ID" value="ETO36070.1"/>
    <property type="molecule type" value="Genomic_DNA"/>
</dbReference>